<evidence type="ECO:0000256" key="1">
    <source>
        <dbReference type="SAM" id="Phobius"/>
    </source>
</evidence>
<evidence type="ECO:0000313" key="2">
    <source>
        <dbReference type="EMBL" id="WFD08985.1"/>
    </source>
</evidence>
<organism evidence="2 3">
    <name type="scientific">Tepidibacter hydrothermalis</name>
    <dbReference type="NCBI Taxonomy" id="3036126"/>
    <lineage>
        <taxon>Bacteria</taxon>
        <taxon>Bacillati</taxon>
        <taxon>Bacillota</taxon>
        <taxon>Clostridia</taxon>
        <taxon>Peptostreptococcales</taxon>
        <taxon>Peptostreptococcaceae</taxon>
        <taxon>Tepidibacter</taxon>
    </lineage>
</organism>
<dbReference type="RefSeq" id="WP_277730903.1">
    <property type="nucleotide sequence ID" value="NZ_CP120733.1"/>
</dbReference>
<reference evidence="2 3" key="1">
    <citation type="submission" date="2023-03" db="EMBL/GenBank/DDBJ databases">
        <title>Complete genome sequence of Tepidibacter sp. SWIR-1, isolated from a deep-sea hydrothermal vent.</title>
        <authorList>
            <person name="Li X."/>
        </authorList>
    </citation>
    <scope>NUCLEOTIDE SEQUENCE [LARGE SCALE GENOMIC DNA]</scope>
    <source>
        <strain evidence="2 3">SWIR-1</strain>
    </source>
</reference>
<evidence type="ECO:0000313" key="3">
    <source>
        <dbReference type="Proteomes" id="UP001222800"/>
    </source>
</evidence>
<keyword evidence="1" id="KW-1133">Transmembrane helix</keyword>
<sequence length="225" mass="26977">MKNEKGYILISSLLLFMLVMLISMTLINICITNYEIQDIYVKSKEGFYISEGYLDKSYLEVVKHVDFSIETANNKVEDFLENEYDKFVQEEKNKERQGLDSEYIDLREDEFGIHFVINKEKIDEKLNYIFKEQYEKCFLKIKYHNRLVKNIKKLNSQDVKLRILDENFDIKGDKINFKIVSSYTKNKMINEIVQGYYIDVPNKDDIYNEDNIGCLIGLRDWFRRK</sequence>
<dbReference type="Proteomes" id="UP001222800">
    <property type="component" value="Chromosome"/>
</dbReference>
<accession>A0ABY8EDR8</accession>
<keyword evidence="1" id="KW-0472">Membrane</keyword>
<protein>
    <submittedName>
        <fullName evidence="2">Uncharacterized protein</fullName>
    </submittedName>
</protein>
<name>A0ABY8EDR8_9FIRM</name>
<gene>
    <name evidence="2" type="ORF">P4S50_11365</name>
</gene>
<dbReference type="EMBL" id="CP120733">
    <property type="protein sequence ID" value="WFD08985.1"/>
    <property type="molecule type" value="Genomic_DNA"/>
</dbReference>
<proteinExistence type="predicted"/>
<keyword evidence="3" id="KW-1185">Reference proteome</keyword>
<keyword evidence="1" id="KW-0812">Transmembrane</keyword>
<feature type="transmembrane region" description="Helical" evidence="1">
    <location>
        <begin position="7"/>
        <end position="27"/>
    </location>
</feature>